<accession>A0ABS4NKS7</accession>
<reference evidence="1 2" key="1">
    <citation type="submission" date="2021-03" db="EMBL/GenBank/DDBJ databases">
        <title>Genomic Encyclopedia of Type Strains, Phase IV (KMG-IV): sequencing the most valuable type-strain genomes for metagenomic binning, comparative biology and taxonomic classification.</title>
        <authorList>
            <person name="Goeker M."/>
        </authorList>
    </citation>
    <scope>NUCLEOTIDE SEQUENCE [LARGE SCALE GENOMIC DNA]</scope>
    <source>
        <strain evidence="1 2">DSM 101953</strain>
    </source>
</reference>
<gene>
    <name evidence="1" type="ORF">J2Z70_000230</name>
</gene>
<name>A0ABS4NKS7_9BACL</name>
<sequence length="42" mass="4585">MKRSLLTTVSVLVLFSFILAGIGTDQKSKTRGFTAVEHGVEF</sequence>
<dbReference type="Proteomes" id="UP000773462">
    <property type="component" value="Unassembled WGS sequence"/>
</dbReference>
<organism evidence="1 2">
    <name type="scientific">Paenibacillus silagei</name>
    <dbReference type="NCBI Taxonomy" id="1670801"/>
    <lineage>
        <taxon>Bacteria</taxon>
        <taxon>Bacillati</taxon>
        <taxon>Bacillota</taxon>
        <taxon>Bacilli</taxon>
        <taxon>Bacillales</taxon>
        <taxon>Paenibacillaceae</taxon>
        <taxon>Paenibacillus</taxon>
    </lineage>
</organism>
<comment type="caution">
    <text evidence="1">The sequence shown here is derived from an EMBL/GenBank/DDBJ whole genome shotgun (WGS) entry which is preliminary data.</text>
</comment>
<protein>
    <submittedName>
        <fullName evidence="1">Uncharacterized protein</fullName>
    </submittedName>
</protein>
<evidence type="ECO:0000313" key="2">
    <source>
        <dbReference type="Proteomes" id="UP000773462"/>
    </source>
</evidence>
<proteinExistence type="predicted"/>
<evidence type="ECO:0000313" key="1">
    <source>
        <dbReference type="EMBL" id="MBP2110091.1"/>
    </source>
</evidence>
<keyword evidence="2" id="KW-1185">Reference proteome</keyword>
<dbReference type="EMBL" id="JAGGLV010000001">
    <property type="protein sequence ID" value="MBP2110091.1"/>
    <property type="molecule type" value="Genomic_DNA"/>
</dbReference>